<dbReference type="RefSeq" id="WP_126287519.1">
    <property type="nucleotide sequence ID" value="NZ_CGBC01000003.1"/>
</dbReference>
<dbReference type="GeneID" id="51907321"/>
<evidence type="ECO:0000313" key="1">
    <source>
        <dbReference type="EMBL" id="QQU49205.1"/>
    </source>
</evidence>
<dbReference type="AlphaFoldDB" id="A0A7T9XXZ2"/>
<dbReference type="EMBL" id="CP068146">
    <property type="protein sequence ID" value="QQU49205.1"/>
    <property type="molecule type" value="Genomic_DNA"/>
</dbReference>
<gene>
    <name evidence="1" type="ORF">I6I39_15900</name>
</gene>
<evidence type="ECO:0000313" key="2">
    <source>
        <dbReference type="Proteomes" id="UP000595309"/>
    </source>
</evidence>
<proteinExistence type="predicted"/>
<protein>
    <submittedName>
        <fullName evidence="1">Uncharacterized protein</fullName>
    </submittedName>
</protein>
<dbReference type="Proteomes" id="UP000595309">
    <property type="component" value="Chromosome"/>
</dbReference>
<name>A0A7T9XXZ2_YEREN</name>
<organism evidence="1 2">
    <name type="scientific">Yersinia enterocolitica</name>
    <dbReference type="NCBI Taxonomy" id="630"/>
    <lineage>
        <taxon>Bacteria</taxon>
        <taxon>Pseudomonadati</taxon>
        <taxon>Pseudomonadota</taxon>
        <taxon>Gammaproteobacteria</taxon>
        <taxon>Enterobacterales</taxon>
        <taxon>Yersiniaceae</taxon>
        <taxon>Yersinia</taxon>
    </lineage>
</organism>
<sequence>MTYLVNSWRYIRGMMNGYAYSCQGNTAIRHLNISVSRRNVPVEKNAACTVIVTGALMMG</sequence>
<reference evidence="1 2" key="1">
    <citation type="submission" date="2021-01" db="EMBL/GenBank/DDBJ databases">
        <title>FDA dAtabase for Regulatory Grade micrObial Sequences (FDA-ARGOS): Supporting development and validation of Infectious Disease Dx tests.</title>
        <authorList>
            <person name="Blissenbach B."/>
            <person name="Krut O."/>
            <person name="Tallon L."/>
            <person name="Sadzewicz L."/>
            <person name="Zhao X."/>
            <person name="Boylan J."/>
            <person name="Ott S."/>
            <person name="Bowen H."/>
            <person name="Vavikolanu K."/>
            <person name="Mehta A."/>
            <person name="Aluvathingal J."/>
            <person name="Nadendla S."/>
            <person name="Yan Y."/>
            <person name="Sichtig H."/>
        </authorList>
    </citation>
    <scope>NUCLEOTIDE SEQUENCE [LARGE SCALE GENOMIC DNA]</scope>
    <source>
        <strain evidence="1 2">FDAARGOS_1082</strain>
    </source>
</reference>
<accession>A0A7T9XXZ2</accession>